<evidence type="ECO:0000313" key="2">
    <source>
        <dbReference type="Proteomes" id="UP000000226"/>
    </source>
</evidence>
<organism evidence="1 2">
    <name type="scientific">Phaseolus vulgaris</name>
    <name type="common">Kidney bean</name>
    <name type="synonym">French bean</name>
    <dbReference type="NCBI Taxonomy" id="3885"/>
    <lineage>
        <taxon>Eukaryota</taxon>
        <taxon>Viridiplantae</taxon>
        <taxon>Streptophyta</taxon>
        <taxon>Embryophyta</taxon>
        <taxon>Tracheophyta</taxon>
        <taxon>Spermatophyta</taxon>
        <taxon>Magnoliopsida</taxon>
        <taxon>eudicotyledons</taxon>
        <taxon>Gunneridae</taxon>
        <taxon>Pentapetalae</taxon>
        <taxon>rosids</taxon>
        <taxon>fabids</taxon>
        <taxon>Fabales</taxon>
        <taxon>Fabaceae</taxon>
        <taxon>Papilionoideae</taxon>
        <taxon>50 kb inversion clade</taxon>
        <taxon>NPAAA clade</taxon>
        <taxon>indigoferoid/millettioid clade</taxon>
        <taxon>Phaseoleae</taxon>
        <taxon>Phaseolus</taxon>
    </lineage>
</organism>
<dbReference type="AlphaFoldDB" id="V7B0A6"/>
<dbReference type="EMBL" id="CM002296">
    <property type="protein sequence ID" value="ESW10990.1"/>
    <property type="molecule type" value="Genomic_DNA"/>
</dbReference>
<reference evidence="2" key="1">
    <citation type="journal article" date="2014" name="Nat. Genet.">
        <title>A reference genome for common bean and genome-wide analysis of dual domestications.</title>
        <authorList>
            <person name="Schmutz J."/>
            <person name="McClean P.E."/>
            <person name="Mamidi S."/>
            <person name="Wu G.A."/>
            <person name="Cannon S.B."/>
            <person name="Grimwood J."/>
            <person name="Jenkins J."/>
            <person name="Shu S."/>
            <person name="Song Q."/>
            <person name="Chavarro C."/>
            <person name="Torres-Torres M."/>
            <person name="Geffroy V."/>
            <person name="Moghaddam S.M."/>
            <person name="Gao D."/>
            <person name="Abernathy B."/>
            <person name="Barry K."/>
            <person name="Blair M."/>
            <person name="Brick M.A."/>
            <person name="Chovatia M."/>
            <person name="Gepts P."/>
            <person name="Goodstein D.M."/>
            <person name="Gonzales M."/>
            <person name="Hellsten U."/>
            <person name="Hyten D.L."/>
            <person name="Jia G."/>
            <person name="Kelly J.D."/>
            <person name="Kudrna D."/>
            <person name="Lee R."/>
            <person name="Richard M.M."/>
            <person name="Miklas P.N."/>
            <person name="Osorno J.M."/>
            <person name="Rodrigues J."/>
            <person name="Thareau V."/>
            <person name="Urrea C.A."/>
            <person name="Wang M."/>
            <person name="Yu Y."/>
            <person name="Zhang M."/>
            <person name="Wing R.A."/>
            <person name="Cregan P.B."/>
            <person name="Rokhsar D.S."/>
            <person name="Jackson S.A."/>
        </authorList>
    </citation>
    <scope>NUCLEOTIDE SEQUENCE [LARGE SCALE GENOMIC DNA]</scope>
    <source>
        <strain evidence="2">cv. G19833</strain>
    </source>
</reference>
<name>V7B0A6_PHAVU</name>
<accession>V7B0A6</accession>
<sequence length="246" mass="27581">MAGNKSVVRFMSSGYPLEVNTKMQKLEDEDGTTEFTYSLGNTHVTMKITEKICSSGGVKQVYIDLFENSGKGSFANLNLRLSENKRYGILCNFMNTTFGGSYNSIKNHYYAPPLPEREVVRYYSLESGCGGCFTLEKKKHEYGVVVRVKATHDFIVGEETMHVKVKIGYDDGGREKGLNVEVDGPVKLTTEYVNYVVSRSERKMWTAIEASNDAVETGRKGITMAVRNPTLKQKENSIALQNDITY</sequence>
<dbReference type="Gramene" id="ESW10990">
    <property type="protein sequence ID" value="ESW10990"/>
    <property type="gene ID" value="PHAVU_009G256000g"/>
</dbReference>
<evidence type="ECO:0000313" key="1">
    <source>
        <dbReference type="EMBL" id="ESW10990.1"/>
    </source>
</evidence>
<dbReference type="Proteomes" id="UP000000226">
    <property type="component" value="Chromosome 9"/>
</dbReference>
<proteinExistence type="predicted"/>
<gene>
    <name evidence="1" type="ORF">PHAVU_009G256000g</name>
</gene>
<dbReference type="OMA" id="YICCEND"/>
<keyword evidence="2" id="KW-1185">Reference proteome</keyword>
<protein>
    <submittedName>
        <fullName evidence="1">Uncharacterized protein</fullName>
    </submittedName>
</protein>
<dbReference type="OrthoDB" id="1412700at2759"/>